<protein>
    <submittedName>
        <fullName evidence="1">9603_t:CDS:1</fullName>
    </submittedName>
</protein>
<gene>
    <name evidence="1" type="ORF">FMOSSE_LOCUS15409</name>
</gene>
<accession>A0A9N9I938</accession>
<keyword evidence="2" id="KW-1185">Reference proteome</keyword>
<dbReference type="AlphaFoldDB" id="A0A9N9I938"/>
<comment type="caution">
    <text evidence="1">The sequence shown here is derived from an EMBL/GenBank/DDBJ whole genome shotgun (WGS) entry which is preliminary data.</text>
</comment>
<dbReference type="EMBL" id="CAJVPP010015489">
    <property type="protein sequence ID" value="CAG8726995.1"/>
    <property type="molecule type" value="Genomic_DNA"/>
</dbReference>
<dbReference type="Proteomes" id="UP000789375">
    <property type="component" value="Unassembled WGS sequence"/>
</dbReference>
<reference evidence="1" key="1">
    <citation type="submission" date="2021-06" db="EMBL/GenBank/DDBJ databases">
        <authorList>
            <person name="Kallberg Y."/>
            <person name="Tangrot J."/>
            <person name="Rosling A."/>
        </authorList>
    </citation>
    <scope>NUCLEOTIDE SEQUENCE</scope>
    <source>
        <strain evidence="1">87-6 pot B 2015</strain>
    </source>
</reference>
<evidence type="ECO:0000313" key="2">
    <source>
        <dbReference type="Proteomes" id="UP000789375"/>
    </source>
</evidence>
<proteinExistence type="predicted"/>
<name>A0A9N9I938_FUNMO</name>
<sequence length="70" mass="8204">YEEKVVVITYTESIYHKSEFIRFSIAKIVRLKNLNEIDQTFHQASGLCNNVDIECFIYLAKSSMKQDNNI</sequence>
<evidence type="ECO:0000313" key="1">
    <source>
        <dbReference type="EMBL" id="CAG8726995.1"/>
    </source>
</evidence>
<feature type="non-terminal residue" evidence="1">
    <location>
        <position position="1"/>
    </location>
</feature>
<organism evidence="1 2">
    <name type="scientific">Funneliformis mosseae</name>
    <name type="common">Endomycorrhizal fungus</name>
    <name type="synonym">Glomus mosseae</name>
    <dbReference type="NCBI Taxonomy" id="27381"/>
    <lineage>
        <taxon>Eukaryota</taxon>
        <taxon>Fungi</taxon>
        <taxon>Fungi incertae sedis</taxon>
        <taxon>Mucoromycota</taxon>
        <taxon>Glomeromycotina</taxon>
        <taxon>Glomeromycetes</taxon>
        <taxon>Glomerales</taxon>
        <taxon>Glomeraceae</taxon>
        <taxon>Funneliformis</taxon>
    </lineage>
</organism>